<dbReference type="GO" id="GO:0005886">
    <property type="term" value="C:plasma membrane"/>
    <property type="evidence" value="ECO:0007669"/>
    <property type="project" value="UniProtKB-SubCell"/>
</dbReference>
<dbReference type="AlphaFoldDB" id="X1KQ43"/>
<organism evidence="8">
    <name type="scientific">marine sediment metagenome</name>
    <dbReference type="NCBI Taxonomy" id="412755"/>
    <lineage>
        <taxon>unclassified sequences</taxon>
        <taxon>metagenomes</taxon>
        <taxon>ecological metagenomes</taxon>
    </lineage>
</organism>
<evidence type="ECO:0000256" key="5">
    <source>
        <dbReference type="ARBA" id="ARBA00022989"/>
    </source>
</evidence>
<protein>
    <recommendedName>
        <fullName evidence="9">Amino acid carrier protein</fullName>
    </recommendedName>
</protein>
<evidence type="ECO:0000256" key="6">
    <source>
        <dbReference type="ARBA" id="ARBA00023136"/>
    </source>
</evidence>
<gene>
    <name evidence="8" type="ORF">S06H3_06348</name>
</gene>
<dbReference type="EMBL" id="BARV01002462">
    <property type="protein sequence ID" value="GAH92284.1"/>
    <property type="molecule type" value="Genomic_DNA"/>
</dbReference>
<keyword evidence="6 7" id="KW-0472">Membrane</keyword>
<dbReference type="PANTHER" id="PTHR30330:SF3">
    <property type="entry name" value="TRANSCRIPTIONAL REGULATOR, LRP FAMILY"/>
    <property type="match status" value="1"/>
</dbReference>
<dbReference type="PROSITE" id="PS00873">
    <property type="entry name" value="NA_ALANINE_SYMP"/>
    <property type="match status" value="1"/>
</dbReference>
<keyword evidence="5 7" id="KW-1133">Transmembrane helix</keyword>
<accession>X1KQ43</accession>
<evidence type="ECO:0000256" key="3">
    <source>
        <dbReference type="ARBA" id="ARBA00022475"/>
    </source>
</evidence>
<keyword evidence="2" id="KW-0813">Transport</keyword>
<dbReference type="InterPro" id="IPR001463">
    <property type="entry name" value="Na/Ala_symport"/>
</dbReference>
<evidence type="ECO:0000256" key="7">
    <source>
        <dbReference type="SAM" id="Phobius"/>
    </source>
</evidence>
<evidence type="ECO:0000256" key="4">
    <source>
        <dbReference type="ARBA" id="ARBA00022692"/>
    </source>
</evidence>
<sequence length="138" mass="14457">MFFSGWRGKEKGEATKGDITPFQSLTVAITGTVGNGNIAGVATAIAMGGPGAVFWMWITALVGMGTKFAEASLAVKSRVVDSDGTILGGPFMTIERLVGPKWKWLAILFALFGAICAFGIGNAVQTNSMALVLNEYYG</sequence>
<keyword evidence="3" id="KW-1003">Cell membrane</keyword>
<evidence type="ECO:0000256" key="1">
    <source>
        <dbReference type="ARBA" id="ARBA00004651"/>
    </source>
</evidence>
<name>X1KQ43_9ZZZZ</name>
<reference evidence="8" key="1">
    <citation type="journal article" date="2014" name="Front. Microbiol.">
        <title>High frequency of phylogenetically diverse reductive dehalogenase-homologous genes in deep subseafloor sedimentary metagenomes.</title>
        <authorList>
            <person name="Kawai M."/>
            <person name="Futagami T."/>
            <person name="Toyoda A."/>
            <person name="Takaki Y."/>
            <person name="Nishi S."/>
            <person name="Hori S."/>
            <person name="Arai W."/>
            <person name="Tsubouchi T."/>
            <person name="Morono Y."/>
            <person name="Uchiyama I."/>
            <person name="Ito T."/>
            <person name="Fujiyama A."/>
            <person name="Inagaki F."/>
            <person name="Takami H."/>
        </authorList>
    </citation>
    <scope>NUCLEOTIDE SEQUENCE</scope>
    <source>
        <strain evidence="8">Expedition CK06-06</strain>
    </source>
</reference>
<dbReference type="GO" id="GO:0005283">
    <property type="term" value="F:amino acid:sodium symporter activity"/>
    <property type="evidence" value="ECO:0007669"/>
    <property type="project" value="InterPro"/>
</dbReference>
<feature type="transmembrane region" description="Helical" evidence="7">
    <location>
        <begin position="104"/>
        <end position="124"/>
    </location>
</feature>
<feature type="transmembrane region" description="Helical" evidence="7">
    <location>
        <begin position="38"/>
        <end position="58"/>
    </location>
</feature>
<evidence type="ECO:0000313" key="8">
    <source>
        <dbReference type="EMBL" id="GAH92284.1"/>
    </source>
</evidence>
<comment type="subcellular location">
    <subcellularLocation>
        <location evidence="1">Cell membrane</location>
        <topology evidence="1">Multi-pass membrane protein</topology>
    </subcellularLocation>
</comment>
<evidence type="ECO:0000256" key="2">
    <source>
        <dbReference type="ARBA" id="ARBA00022448"/>
    </source>
</evidence>
<dbReference type="Pfam" id="PF01235">
    <property type="entry name" value="Na_Ala_symp"/>
    <property type="match status" value="1"/>
</dbReference>
<dbReference type="PANTHER" id="PTHR30330">
    <property type="entry name" value="AGSS FAMILY TRANSPORTER, SODIUM-ALANINE"/>
    <property type="match status" value="1"/>
</dbReference>
<evidence type="ECO:0008006" key="9">
    <source>
        <dbReference type="Google" id="ProtNLM"/>
    </source>
</evidence>
<proteinExistence type="predicted"/>
<feature type="non-terminal residue" evidence="8">
    <location>
        <position position="138"/>
    </location>
</feature>
<keyword evidence="4 7" id="KW-0812">Transmembrane</keyword>
<comment type="caution">
    <text evidence="8">The sequence shown here is derived from an EMBL/GenBank/DDBJ whole genome shotgun (WGS) entry which is preliminary data.</text>
</comment>